<feature type="compositionally biased region" description="Polar residues" evidence="5">
    <location>
        <begin position="720"/>
        <end position="730"/>
    </location>
</feature>
<dbReference type="SMART" id="SM00575">
    <property type="entry name" value="ZnF_PMZ"/>
    <property type="match status" value="1"/>
</dbReference>
<evidence type="ECO:0000256" key="5">
    <source>
        <dbReference type="SAM" id="MobiDB-lite"/>
    </source>
</evidence>
<accession>A0AAD4V145</accession>
<gene>
    <name evidence="7" type="ORF">L3X38_036251</name>
</gene>
<evidence type="ECO:0000313" key="8">
    <source>
        <dbReference type="Proteomes" id="UP001054821"/>
    </source>
</evidence>
<evidence type="ECO:0000256" key="1">
    <source>
        <dbReference type="ARBA" id="ARBA00022723"/>
    </source>
</evidence>
<sequence length="788" mass="90555">MMLWRVQAVIDIESEEENPMIVNRTENFEEDLLGKVVSTEEEAYNLYNSYATRTGFSVRRGQKRYNTKKVLRQFSYFCSKEGFRLDSDPSEVSMANKLETRTGCEARIRFAFQNDNGMWKVSHFVYEHNHELAMPEERQFLRSNRKVSEAHLGVIKTMMDAGIRTTNTYSYLSEEVGGSQNVGFTKRDCYNVVNKEKMVMIEAGDAQSLINLFKRKQAEDPMFFYTVQVDQENQMTNFFWRDGRSRIDYDCFGDVVVFDTTYRTNRYNMICAPFVGVNHHWKNVLFGCAFLLDEKTDSFIWLFETFLESMGGRKPKTIFTDQCQAMANGIEKVFPGVCHRLCSWHISQNAARNLGSYYGNPEFNHMFNKCLQGYCETELEFQSTWDDLLAKFNLTGNQWLKTLYSLRAKWCPVFSQHIFTAKIKSSQRSESTNNVFHQMSTKTMSLTQFVHHYDKQAEKMRSSELEESFRCNQGLSSRIAKSSGLMNHAATVYTRKIFKLFEKEFVDSLGVMMHEVGSDGTIHSFELNEEGHKRVYIVQLNSLNCSISCSCKMFESMGLLCRHTLRVLNVKCWSQIPKQYILKRWTKDANKGLEASEHGELLQTKGKSSVTLRRNTLMRTAYDVLTKASETENTTRIALQKLREIAGLIEKEMIKSKGEVNAKIHDSLDDCNATTFDETPVQNPSCVRPKGISNARLKSVMEKRRRKTSKDIVSSRKAKQPSSIGPSYNSSHAPLSSNFLHPDGVPMSTNINNHVYPAISLLTTNGHAYLPPSNQVQELFMLGNLDSF</sequence>
<feature type="region of interest" description="Disordered" evidence="5">
    <location>
        <begin position="700"/>
        <end position="730"/>
    </location>
</feature>
<dbReference type="PROSITE" id="PS50966">
    <property type="entry name" value="ZF_SWIM"/>
    <property type="match status" value="1"/>
</dbReference>
<organism evidence="7 8">
    <name type="scientific">Prunus dulcis</name>
    <name type="common">Almond</name>
    <name type="synonym">Amygdalus dulcis</name>
    <dbReference type="NCBI Taxonomy" id="3755"/>
    <lineage>
        <taxon>Eukaryota</taxon>
        <taxon>Viridiplantae</taxon>
        <taxon>Streptophyta</taxon>
        <taxon>Embryophyta</taxon>
        <taxon>Tracheophyta</taxon>
        <taxon>Spermatophyta</taxon>
        <taxon>Magnoliopsida</taxon>
        <taxon>eudicotyledons</taxon>
        <taxon>Gunneridae</taxon>
        <taxon>Pentapetalae</taxon>
        <taxon>rosids</taxon>
        <taxon>fabids</taxon>
        <taxon>Rosales</taxon>
        <taxon>Rosaceae</taxon>
        <taxon>Amygdaloideae</taxon>
        <taxon>Amygdaleae</taxon>
        <taxon>Prunus</taxon>
    </lineage>
</organism>
<dbReference type="PANTHER" id="PTHR47718">
    <property type="entry name" value="OS01G0519700 PROTEIN"/>
    <property type="match status" value="1"/>
</dbReference>
<name>A0AAD4V145_PRUDU</name>
<keyword evidence="3" id="KW-0862">Zinc</keyword>
<evidence type="ECO:0000256" key="3">
    <source>
        <dbReference type="ARBA" id="ARBA00022833"/>
    </source>
</evidence>
<reference evidence="7 8" key="1">
    <citation type="journal article" date="2022" name="G3 (Bethesda)">
        <title>Whole-genome sequence and methylome profiling of the almond [Prunus dulcis (Mill.) D.A. Webb] cultivar 'Nonpareil'.</title>
        <authorList>
            <person name="D'Amico-Willman K.M."/>
            <person name="Ouma W.Z."/>
            <person name="Meulia T."/>
            <person name="Sideli G.M."/>
            <person name="Gradziel T.M."/>
            <person name="Fresnedo-Ramirez J."/>
        </authorList>
    </citation>
    <scope>NUCLEOTIDE SEQUENCE [LARGE SCALE GENOMIC DNA]</scope>
    <source>
        <strain evidence="7">Clone GOH B32 T37-40</strain>
    </source>
</reference>
<dbReference type="PANTHER" id="PTHR47718:SF17">
    <property type="entry name" value="PROTEIN FAR1-RELATED SEQUENCE 5-LIKE"/>
    <property type="match status" value="1"/>
</dbReference>
<evidence type="ECO:0000256" key="4">
    <source>
        <dbReference type="PROSITE-ProRule" id="PRU00325"/>
    </source>
</evidence>
<dbReference type="Proteomes" id="UP001054821">
    <property type="component" value="Chromosome 7"/>
</dbReference>
<keyword evidence="1" id="KW-0479">Metal-binding</keyword>
<dbReference type="InterPro" id="IPR018289">
    <property type="entry name" value="MULE_transposase_dom"/>
</dbReference>
<keyword evidence="2 4" id="KW-0863">Zinc-finger</keyword>
<dbReference type="AlphaFoldDB" id="A0AAD4V145"/>
<dbReference type="InterPro" id="IPR007527">
    <property type="entry name" value="Znf_SWIM"/>
</dbReference>
<evidence type="ECO:0000313" key="7">
    <source>
        <dbReference type="EMBL" id="KAI5316544.1"/>
    </source>
</evidence>
<dbReference type="InterPro" id="IPR004330">
    <property type="entry name" value="FAR1_DNA_bnd_dom"/>
</dbReference>
<dbReference type="Pfam" id="PF10551">
    <property type="entry name" value="MULE"/>
    <property type="match status" value="1"/>
</dbReference>
<dbReference type="EMBL" id="JAJFAZ020000007">
    <property type="protein sequence ID" value="KAI5316544.1"/>
    <property type="molecule type" value="Genomic_DNA"/>
</dbReference>
<evidence type="ECO:0000256" key="2">
    <source>
        <dbReference type="ARBA" id="ARBA00022771"/>
    </source>
</evidence>
<evidence type="ECO:0000259" key="6">
    <source>
        <dbReference type="PROSITE" id="PS50966"/>
    </source>
</evidence>
<dbReference type="InterPro" id="IPR006564">
    <property type="entry name" value="Znf_PMZ"/>
</dbReference>
<proteinExistence type="predicted"/>
<dbReference type="Pfam" id="PF04434">
    <property type="entry name" value="SWIM"/>
    <property type="match status" value="1"/>
</dbReference>
<feature type="domain" description="SWIM-type" evidence="6">
    <location>
        <begin position="536"/>
        <end position="572"/>
    </location>
</feature>
<dbReference type="GO" id="GO:0008270">
    <property type="term" value="F:zinc ion binding"/>
    <property type="evidence" value="ECO:0007669"/>
    <property type="project" value="UniProtKB-KW"/>
</dbReference>
<dbReference type="Pfam" id="PF03101">
    <property type="entry name" value="FAR1"/>
    <property type="match status" value="1"/>
</dbReference>
<protein>
    <recommendedName>
        <fullName evidence="6">SWIM-type domain-containing protein</fullName>
    </recommendedName>
</protein>
<keyword evidence="8" id="KW-1185">Reference proteome</keyword>
<comment type="caution">
    <text evidence="7">The sequence shown here is derived from an EMBL/GenBank/DDBJ whole genome shotgun (WGS) entry which is preliminary data.</text>
</comment>